<sequence>MEVLSYSEGFYNPRRRHSRLGNVSPDTYQKIHQKSLTHIEVFGR</sequence>
<protein>
    <recommendedName>
        <fullName evidence="3">Transposase</fullName>
    </recommendedName>
</protein>
<dbReference type="EMBL" id="FMCT01000006">
    <property type="protein sequence ID" value="SCF19968.1"/>
    <property type="molecule type" value="Genomic_DNA"/>
</dbReference>
<evidence type="ECO:0008006" key="3">
    <source>
        <dbReference type="Google" id="ProtNLM"/>
    </source>
</evidence>
<evidence type="ECO:0000313" key="2">
    <source>
        <dbReference type="Proteomes" id="UP000183585"/>
    </source>
</evidence>
<name>A0A1C4YGY8_9ACTN</name>
<reference evidence="2" key="1">
    <citation type="submission" date="2016-06" db="EMBL/GenBank/DDBJ databases">
        <authorList>
            <person name="Varghese N."/>
            <person name="Submissions Spin"/>
        </authorList>
    </citation>
    <scope>NUCLEOTIDE SEQUENCE [LARGE SCALE GENOMIC DNA]</scope>
    <source>
        <strain evidence="2">DSM 43168</strain>
    </source>
</reference>
<accession>A0A1C4YGY8</accession>
<proteinExistence type="predicted"/>
<dbReference type="Proteomes" id="UP000183585">
    <property type="component" value="Unassembled WGS sequence"/>
</dbReference>
<keyword evidence="2" id="KW-1185">Reference proteome</keyword>
<dbReference type="AlphaFoldDB" id="A0A1C4YGY8"/>
<evidence type="ECO:0000313" key="1">
    <source>
        <dbReference type="EMBL" id="SCF19968.1"/>
    </source>
</evidence>
<gene>
    <name evidence="1" type="ORF">GA0070563_106123</name>
</gene>
<organism evidence="1 2">
    <name type="scientific">Micromonospora carbonacea</name>
    <dbReference type="NCBI Taxonomy" id="47853"/>
    <lineage>
        <taxon>Bacteria</taxon>
        <taxon>Bacillati</taxon>
        <taxon>Actinomycetota</taxon>
        <taxon>Actinomycetes</taxon>
        <taxon>Micromonosporales</taxon>
        <taxon>Micromonosporaceae</taxon>
        <taxon>Micromonospora</taxon>
    </lineage>
</organism>